<reference evidence="2" key="1">
    <citation type="submission" date="2023-10" db="EMBL/GenBank/DDBJ databases">
        <authorList>
            <person name="Chen Y."/>
            <person name="Shah S."/>
            <person name="Dougan E. K."/>
            <person name="Thang M."/>
            <person name="Chan C."/>
        </authorList>
    </citation>
    <scope>NUCLEOTIDE SEQUENCE [LARGE SCALE GENOMIC DNA]</scope>
</reference>
<dbReference type="Proteomes" id="UP001189429">
    <property type="component" value="Unassembled WGS sequence"/>
</dbReference>
<gene>
    <name evidence="2" type="ORF">PCOR1329_LOCUS49081</name>
</gene>
<evidence type="ECO:0000256" key="1">
    <source>
        <dbReference type="SAM" id="MobiDB-lite"/>
    </source>
</evidence>
<evidence type="ECO:0000313" key="3">
    <source>
        <dbReference type="Proteomes" id="UP001189429"/>
    </source>
</evidence>
<protein>
    <submittedName>
        <fullName evidence="2">Uncharacterized protein</fullName>
    </submittedName>
</protein>
<name>A0ABN9UKW8_9DINO</name>
<sequence>MPNAWPLGAGEATARRQRGDGGATGRVRGWRSRRRRPRVCTNMAGCDTSARHTSSNTGAGRAGLRPCASELRQALFGGGGGGGKGGELKTCGLSKKCTRPSDARCLGGTHVSAATRMAACWRHRRLPSRRPTLAAASARSAPRPESAANRRDPQAPAARGGSRPDGSCNR</sequence>
<proteinExistence type="predicted"/>
<feature type="compositionally biased region" description="Low complexity" evidence="1">
    <location>
        <begin position="129"/>
        <end position="147"/>
    </location>
</feature>
<dbReference type="EMBL" id="CAUYUJ010015937">
    <property type="protein sequence ID" value="CAK0859849.1"/>
    <property type="molecule type" value="Genomic_DNA"/>
</dbReference>
<comment type="caution">
    <text evidence="2">The sequence shown here is derived from an EMBL/GenBank/DDBJ whole genome shotgun (WGS) entry which is preliminary data.</text>
</comment>
<keyword evidence="3" id="KW-1185">Reference proteome</keyword>
<feature type="region of interest" description="Disordered" evidence="1">
    <location>
        <begin position="124"/>
        <end position="170"/>
    </location>
</feature>
<organism evidence="2 3">
    <name type="scientific">Prorocentrum cordatum</name>
    <dbReference type="NCBI Taxonomy" id="2364126"/>
    <lineage>
        <taxon>Eukaryota</taxon>
        <taxon>Sar</taxon>
        <taxon>Alveolata</taxon>
        <taxon>Dinophyceae</taxon>
        <taxon>Prorocentrales</taxon>
        <taxon>Prorocentraceae</taxon>
        <taxon>Prorocentrum</taxon>
    </lineage>
</organism>
<feature type="region of interest" description="Disordered" evidence="1">
    <location>
        <begin position="1"/>
        <end position="34"/>
    </location>
</feature>
<evidence type="ECO:0000313" key="2">
    <source>
        <dbReference type="EMBL" id="CAK0859849.1"/>
    </source>
</evidence>
<accession>A0ABN9UKW8</accession>